<reference evidence="3 4" key="1">
    <citation type="submission" date="2023-09" db="EMBL/GenBank/DDBJ databases">
        <title>Multi-omics analysis of a traditional fermented food reveals byproduct-associated fungal strains for waste-to-food upcycling.</title>
        <authorList>
            <consortium name="Lawrence Berkeley National Laboratory"/>
            <person name="Rekdal V.M."/>
            <person name="Villalobos-Escobedo J.M."/>
            <person name="Rodriguez-Valeron N."/>
            <person name="Garcia M.O."/>
            <person name="Vasquez D.P."/>
            <person name="Damayanti I."/>
            <person name="Sorensen P.M."/>
            <person name="Baidoo E.E."/>
            <person name="De Carvalho A.C."/>
            <person name="Riley R."/>
            <person name="Lipzen A."/>
            <person name="He G."/>
            <person name="Yan M."/>
            <person name="Haridas S."/>
            <person name="Daum C."/>
            <person name="Yoshinaga Y."/>
            <person name="Ng V."/>
            <person name="Grigoriev I.V."/>
            <person name="Munk R."/>
            <person name="Nuraida L."/>
            <person name="Wijaya C.H."/>
            <person name="Morales P.-C."/>
            <person name="Keasling J.D."/>
        </authorList>
    </citation>
    <scope>NUCLEOTIDE SEQUENCE [LARGE SCALE GENOMIC DNA]</scope>
    <source>
        <strain evidence="3 4">FGSC 2613</strain>
    </source>
</reference>
<keyword evidence="2" id="KW-0472">Membrane</keyword>
<feature type="transmembrane region" description="Helical" evidence="2">
    <location>
        <begin position="44"/>
        <end position="73"/>
    </location>
</feature>
<organism evidence="3 4">
    <name type="scientific">Neurospora intermedia</name>
    <dbReference type="NCBI Taxonomy" id="5142"/>
    <lineage>
        <taxon>Eukaryota</taxon>
        <taxon>Fungi</taxon>
        <taxon>Dikarya</taxon>
        <taxon>Ascomycota</taxon>
        <taxon>Pezizomycotina</taxon>
        <taxon>Sordariomycetes</taxon>
        <taxon>Sordariomycetidae</taxon>
        <taxon>Sordariales</taxon>
        <taxon>Sordariaceae</taxon>
        <taxon>Neurospora</taxon>
    </lineage>
</organism>
<keyword evidence="2" id="KW-1133">Transmembrane helix</keyword>
<keyword evidence="2" id="KW-0812">Transmembrane</keyword>
<keyword evidence="4" id="KW-1185">Reference proteome</keyword>
<name>A0ABR3DIM0_NEUIN</name>
<comment type="caution">
    <text evidence="3">The sequence shown here is derived from an EMBL/GenBank/DDBJ whole genome shotgun (WGS) entry which is preliminary data.</text>
</comment>
<proteinExistence type="predicted"/>
<accession>A0ABR3DIM0</accession>
<evidence type="ECO:0000313" key="4">
    <source>
        <dbReference type="Proteomes" id="UP001451303"/>
    </source>
</evidence>
<evidence type="ECO:0000256" key="1">
    <source>
        <dbReference type="SAM" id="MobiDB-lite"/>
    </source>
</evidence>
<dbReference type="EMBL" id="JAVLET010000003">
    <property type="protein sequence ID" value="KAL0471636.1"/>
    <property type="molecule type" value="Genomic_DNA"/>
</dbReference>
<evidence type="ECO:0000256" key="2">
    <source>
        <dbReference type="SAM" id="Phobius"/>
    </source>
</evidence>
<evidence type="ECO:0000313" key="3">
    <source>
        <dbReference type="EMBL" id="KAL0471636.1"/>
    </source>
</evidence>
<feature type="region of interest" description="Disordered" evidence="1">
    <location>
        <begin position="1"/>
        <end position="21"/>
    </location>
</feature>
<gene>
    <name evidence="3" type="ORF">QR685DRAFT_552199</name>
</gene>
<feature type="compositionally biased region" description="Low complexity" evidence="1">
    <location>
        <begin position="8"/>
        <end position="20"/>
    </location>
</feature>
<dbReference type="Proteomes" id="UP001451303">
    <property type="component" value="Unassembled WGS sequence"/>
</dbReference>
<sequence length="86" mass="9382">MDYKSKSKSQSNAARAAATSRRCKHNVRRVAESLTNRSLPGEQVWALLATFTTFTIPTIFTIFTTLSTFVISITPAVTASQDSIGL</sequence>
<protein>
    <submittedName>
        <fullName evidence="3">Uncharacterized protein</fullName>
    </submittedName>
</protein>